<comment type="caution">
    <text evidence="2">The sequence shown here is derived from an EMBL/GenBank/DDBJ whole genome shotgun (WGS) entry which is preliminary data.</text>
</comment>
<gene>
    <name evidence="2" type="ORF">ElyMa_003528900</name>
</gene>
<dbReference type="EMBL" id="BMAT01007234">
    <property type="protein sequence ID" value="GFR60361.1"/>
    <property type="molecule type" value="Genomic_DNA"/>
</dbReference>
<dbReference type="AlphaFoldDB" id="A0AAV4EI11"/>
<name>A0AAV4EI11_9GAST</name>
<keyword evidence="3" id="KW-1185">Reference proteome</keyword>
<feature type="region of interest" description="Disordered" evidence="1">
    <location>
        <begin position="33"/>
        <end position="102"/>
    </location>
</feature>
<accession>A0AAV4EI11</accession>
<protein>
    <submittedName>
        <fullName evidence="2">Uncharacterized protein</fullName>
    </submittedName>
</protein>
<evidence type="ECO:0000313" key="3">
    <source>
        <dbReference type="Proteomes" id="UP000762676"/>
    </source>
</evidence>
<dbReference type="Proteomes" id="UP000762676">
    <property type="component" value="Unassembled WGS sequence"/>
</dbReference>
<sequence length="102" mass="11524">MSIYQLRLSVLKKRGHFYVVYHPTLLSRVNCHSSHQTTAKGAEPRTGEVWRASSRARRPKEQEGESERPERVSGLPARSPSQPRLTSPRPVPSLPQVLLQVS</sequence>
<evidence type="ECO:0000256" key="1">
    <source>
        <dbReference type="SAM" id="MobiDB-lite"/>
    </source>
</evidence>
<proteinExistence type="predicted"/>
<evidence type="ECO:0000313" key="2">
    <source>
        <dbReference type="EMBL" id="GFR60361.1"/>
    </source>
</evidence>
<reference evidence="2 3" key="1">
    <citation type="journal article" date="2021" name="Elife">
        <title>Chloroplast acquisition without the gene transfer in kleptoplastic sea slugs, Plakobranchus ocellatus.</title>
        <authorList>
            <person name="Maeda T."/>
            <person name="Takahashi S."/>
            <person name="Yoshida T."/>
            <person name="Shimamura S."/>
            <person name="Takaki Y."/>
            <person name="Nagai Y."/>
            <person name="Toyoda A."/>
            <person name="Suzuki Y."/>
            <person name="Arimoto A."/>
            <person name="Ishii H."/>
            <person name="Satoh N."/>
            <person name="Nishiyama T."/>
            <person name="Hasebe M."/>
            <person name="Maruyama T."/>
            <person name="Minagawa J."/>
            <person name="Obokata J."/>
            <person name="Shigenobu S."/>
        </authorList>
    </citation>
    <scope>NUCLEOTIDE SEQUENCE [LARGE SCALE GENOMIC DNA]</scope>
</reference>
<feature type="compositionally biased region" description="Basic and acidic residues" evidence="1">
    <location>
        <begin position="59"/>
        <end position="71"/>
    </location>
</feature>
<organism evidence="2 3">
    <name type="scientific">Elysia marginata</name>
    <dbReference type="NCBI Taxonomy" id="1093978"/>
    <lineage>
        <taxon>Eukaryota</taxon>
        <taxon>Metazoa</taxon>
        <taxon>Spiralia</taxon>
        <taxon>Lophotrochozoa</taxon>
        <taxon>Mollusca</taxon>
        <taxon>Gastropoda</taxon>
        <taxon>Heterobranchia</taxon>
        <taxon>Euthyneura</taxon>
        <taxon>Panpulmonata</taxon>
        <taxon>Sacoglossa</taxon>
        <taxon>Placobranchoidea</taxon>
        <taxon>Plakobranchidae</taxon>
        <taxon>Elysia</taxon>
    </lineage>
</organism>